<dbReference type="Proteomes" id="UP000885986">
    <property type="component" value="Unassembled WGS sequence"/>
</dbReference>
<dbReference type="InterPro" id="IPR005025">
    <property type="entry name" value="FMN_Rdtase-like_dom"/>
</dbReference>
<reference evidence="4" key="1">
    <citation type="journal article" date="2020" name="mSystems">
        <title>Genome- and Community-Level Interaction Insights into Carbon Utilization and Element Cycling Functions of Hydrothermarchaeota in Hydrothermal Sediment.</title>
        <authorList>
            <person name="Zhou Z."/>
            <person name="Liu Y."/>
            <person name="Xu W."/>
            <person name="Pan J."/>
            <person name="Luo Z.H."/>
            <person name="Li M."/>
        </authorList>
    </citation>
    <scope>NUCLEOTIDE SEQUENCE [LARGE SCALE GENOMIC DNA]</scope>
    <source>
        <strain evidence="4">SpSt-1224</strain>
    </source>
</reference>
<comment type="caution">
    <text evidence="4">The sequence shown here is derived from an EMBL/GenBank/DDBJ whole genome shotgun (WGS) entry which is preliminary data.</text>
</comment>
<name>A0A7C2TJT2_9BACT</name>
<keyword evidence="1" id="KW-0285">Flavoprotein</keyword>
<dbReference type="InterPro" id="IPR051796">
    <property type="entry name" value="ISF_SsuE-like"/>
</dbReference>
<dbReference type="EMBL" id="DSDS01000018">
    <property type="protein sequence ID" value="HET97254.1"/>
    <property type="molecule type" value="Genomic_DNA"/>
</dbReference>
<dbReference type="InterPro" id="IPR029039">
    <property type="entry name" value="Flavoprotein-like_sf"/>
</dbReference>
<dbReference type="AlphaFoldDB" id="A0A7C2TJT2"/>
<evidence type="ECO:0000313" key="4">
    <source>
        <dbReference type="EMBL" id="HET97254.1"/>
    </source>
</evidence>
<gene>
    <name evidence="4" type="ORF">ENN98_00840</name>
</gene>
<sequence>MKVVAFSGSARKGGNTATLLNKVLAELAAAGIETELVELAGKPVSGCIACYKCFKNKDRRCAVGKDFINDCLAKMEAADGIILGSPTYFADVSAGMKALIERCGMVARANNDMFKRKVGAGVVAARRAGAYHVFNSLNAFFLIGQMIVVGSSYWNIGIGREPGEVAQDPEGIKTMSDLGRNMAWLLKQLPTSK</sequence>
<organism evidence="4">
    <name type="scientific">Desulfurivibrio alkaliphilus</name>
    <dbReference type="NCBI Taxonomy" id="427923"/>
    <lineage>
        <taxon>Bacteria</taxon>
        <taxon>Pseudomonadati</taxon>
        <taxon>Thermodesulfobacteriota</taxon>
        <taxon>Desulfobulbia</taxon>
        <taxon>Desulfobulbales</taxon>
        <taxon>Desulfobulbaceae</taxon>
        <taxon>Desulfurivibrio</taxon>
    </lineage>
</organism>
<evidence type="ECO:0000256" key="1">
    <source>
        <dbReference type="ARBA" id="ARBA00022630"/>
    </source>
</evidence>
<dbReference type="GO" id="GO:0016491">
    <property type="term" value="F:oxidoreductase activity"/>
    <property type="evidence" value="ECO:0007669"/>
    <property type="project" value="InterPro"/>
</dbReference>
<feature type="domain" description="NADPH-dependent FMN reductase-like" evidence="3">
    <location>
        <begin position="1"/>
        <end position="158"/>
    </location>
</feature>
<dbReference type="Pfam" id="PF03358">
    <property type="entry name" value="FMN_red"/>
    <property type="match status" value="1"/>
</dbReference>
<dbReference type="PANTHER" id="PTHR43278:SF4">
    <property type="entry name" value="NAD(P)H-DEPENDENT FMN-CONTAINING OXIDOREDUCTASE YWQN-RELATED"/>
    <property type="match status" value="1"/>
</dbReference>
<dbReference type="SUPFAM" id="SSF52218">
    <property type="entry name" value="Flavoproteins"/>
    <property type="match status" value="1"/>
</dbReference>
<protein>
    <submittedName>
        <fullName evidence="4">Flavodoxin family protein</fullName>
    </submittedName>
</protein>
<evidence type="ECO:0000259" key="3">
    <source>
        <dbReference type="Pfam" id="PF03358"/>
    </source>
</evidence>
<proteinExistence type="predicted"/>
<dbReference type="Gene3D" id="3.40.50.360">
    <property type="match status" value="1"/>
</dbReference>
<accession>A0A7C2TJT2</accession>
<evidence type="ECO:0000256" key="2">
    <source>
        <dbReference type="ARBA" id="ARBA00022643"/>
    </source>
</evidence>
<dbReference type="PANTHER" id="PTHR43278">
    <property type="entry name" value="NAD(P)H-DEPENDENT FMN-CONTAINING OXIDOREDUCTASE YWQN-RELATED"/>
    <property type="match status" value="1"/>
</dbReference>
<keyword evidence="2" id="KW-0288">FMN</keyword>